<keyword evidence="2" id="KW-1185">Reference proteome</keyword>
<evidence type="ECO:0000313" key="1">
    <source>
        <dbReference type="EMBL" id="KAF3494192.1"/>
    </source>
</evidence>
<evidence type="ECO:0000313" key="2">
    <source>
        <dbReference type="Proteomes" id="UP000266723"/>
    </source>
</evidence>
<dbReference type="EMBL" id="QGKV02002055">
    <property type="protein sequence ID" value="KAF3494192.1"/>
    <property type="molecule type" value="Genomic_DNA"/>
</dbReference>
<organism evidence="1 2">
    <name type="scientific">Brassica cretica</name>
    <name type="common">Mustard</name>
    <dbReference type="NCBI Taxonomy" id="69181"/>
    <lineage>
        <taxon>Eukaryota</taxon>
        <taxon>Viridiplantae</taxon>
        <taxon>Streptophyta</taxon>
        <taxon>Embryophyta</taxon>
        <taxon>Tracheophyta</taxon>
        <taxon>Spermatophyta</taxon>
        <taxon>Magnoliopsida</taxon>
        <taxon>eudicotyledons</taxon>
        <taxon>Gunneridae</taxon>
        <taxon>Pentapetalae</taxon>
        <taxon>rosids</taxon>
        <taxon>malvids</taxon>
        <taxon>Brassicales</taxon>
        <taxon>Brassicaceae</taxon>
        <taxon>Brassiceae</taxon>
        <taxon>Brassica</taxon>
    </lineage>
</organism>
<accession>A0ABQ7A936</accession>
<comment type="caution">
    <text evidence="1">The sequence shown here is derived from an EMBL/GenBank/DDBJ whole genome shotgun (WGS) entry which is preliminary data.</text>
</comment>
<gene>
    <name evidence="1" type="ORF">DY000_02055172</name>
</gene>
<proteinExistence type="predicted"/>
<protein>
    <submittedName>
        <fullName evidence="1">Uncharacterized protein</fullName>
    </submittedName>
</protein>
<dbReference type="Proteomes" id="UP000266723">
    <property type="component" value="Unassembled WGS sequence"/>
</dbReference>
<sequence length="105" mass="11385">MVRLGLDSSLFGSKDIESPEVAASDWRRYPRRAKTSSPLSQLSLVSPVSLSTAIENDIQIQASLVSITTLSCLSRASGFDRWGAIFSRLSRLSPVLSRASVEGDK</sequence>
<name>A0ABQ7A936_BRACR</name>
<reference evidence="1 2" key="1">
    <citation type="journal article" date="2020" name="BMC Genomics">
        <title>Intraspecific diversification of the crop wild relative Brassica cretica Lam. using demographic model selection.</title>
        <authorList>
            <person name="Kioukis A."/>
            <person name="Michalopoulou V.A."/>
            <person name="Briers L."/>
            <person name="Pirintsos S."/>
            <person name="Studholme D.J."/>
            <person name="Pavlidis P."/>
            <person name="Sarris P.F."/>
        </authorList>
    </citation>
    <scope>NUCLEOTIDE SEQUENCE [LARGE SCALE GENOMIC DNA]</scope>
    <source>
        <strain evidence="2">cv. PFS-1207/04</strain>
    </source>
</reference>